<comment type="caution">
    <text evidence="1">The sequence shown here is derived from an EMBL/GenBank/DDBJ whole genome shotgun (WGS) entry which is preliminary data.</text>
</comment>
<keyword evidence="2" id="KW-1185">Reference proteome</keyword>
<accession>A0AAD7DJN6</accession>
<evidence type="ECO:0000313" key="1">
    <source>
        <dbReference type="EMBL" id="KAJ7693237.1"/>
    </source>
</evidence>
<organism evidence="1 2">
    <name type="scientific">Mycena rosella</name>
    <name type="common">Pink bonnet</name>
    <name type="synonym">Agaricus rosellus</name>
    <dbReference type="NCBI Taxonomy" id="1033263"/>
    <lineage>
        <taxon>Eukaryota</taxon>
        <taxon>Fungi</taxon>
        <taxon>Dikarya</taxon>
        <taxon>Basidiomycota</taxon>
        <taxon>Agaricomycotina</taxon>
        <taxon>Agaricomycetes</taxon>
        <taxon>Agaricomycetidae</taxon>
        <taxon>Agaricales</taxon>
        <taxon>Marasmiineae</taxon>
        <taxon>Mycenaceae</taxon>
        <taxon>Mycena</taxon>
    </lineage>
</organism>
<dbReference type="EMBL" id="JARKIE010000047">
    <property type="protein sequence ID" value="KAJ7693237.1"/>
    <property type="molecule type" value="Genomic_DNA"/>
</dbReference>
<reference evidence="1" key="1">
    <citation type="submission" date="2023-03" db="EMBL/GenBank/DDBJ databases">
        <title>Massive genome expansion in bonnet fungi (Mycena s.s.) driven by repeated elements and novel gene families across ecological guilds.</title>
        <authorList>
            <consortium name="Lawrence Berkeley National Laboratory"/>
            <person name="Harder C.B."/>
            <person name="Miyauchi S."/>
            <person name="Viragh M."/>
            <person name="Kuo A."/>
            <person name="Thoen E."/>
            <person name="Andreopoulos B."/>
            <person name="Lu D."/>
            <person name="Skrede I."/>
            <person name="Drula E."/>
            <person name="Henrissat B."/>
            <person name="Morin E."/>
            <person name="Kohler A."/>
            <person name="Barry K."/>
            <person name="LaButti K."/>
            <person name="Morin E."/>
            <person name="Salamov A."/>
            <person name="Lipzen A."/>
            <person name="Mereny Z."/>
            <person name="Hegedus B."/>
            <person name="Baldrian P."/>
            <person name="Stursova M."/>
            <person name="Weitz H."/>
            <person name="Taylor A."/>
            <person name="Grigoriev I.V."/>
            <person name="Nagy L.G."/>
            <person name="Martin F."/>
            <person name="Kauserud H."/>
        </authorList>
    </citation>
    <scope>NUCLEOTIDE SEQUENCE</scope>
    <source>
        <strain evidence="1">CBHHK067</strain>
    </source>
</reference>
<protein>
    <submittedName>
        <fullName evidence="1">Uncharacterized protein</fullName>
    </submittedName>
</protein>
<dbReference type="Proteomes" id="UP001221757">
    <property type="component" value="Unassembled WGS sequence"/>
</dbReference>
<name>A0AAD7DJN6_MYCRO</name>
<dbReference type="AlphaFoldDB" id="A0AAD7DJN6"/>
<proteinExistence type="predicted"/>
<evidence type="ECO:0000313" key="2">
    <source>
        <dbReference type="Proteomes" id="UP001221757"/>
    </source>
</evidence>
<sequence>MACSRSESEQPPQDTAGPFKRAHYYSGLGFRPPKYKHSLADYRAYVSLRRAFLRGPRGRAALLYGGVVGRLARSDWVDVDQIFRGPSADVRSPKNRIYLWDGRTATACSDDRLSDHEIELICGVYHVATGQTDEHGAQTTSISWWRRPGAVVASGNNAGWWTPMWETFYQKRLQQLESGNAGILANHAKWKHNLKLERGAHPFVTANEACSAHILACLRP</sequence>
<gene>
    <name evidence="1" type="ORF">B0H17DRAFT_1010301</name>
</gene>